<dbReference type="Pfam" id="PF01426">
    <property type="entry name" value="BAH"/>
    <property type="match status" value="1"/>
</dbReference>
<dbReference type="InterPro" id="IPR016197">
    <property type="entry name" value="Chromo-like_dom_sf"/>
</dbReference>
<dbReference type="InterPro" id="IPR023779">
    <property type="entry name" value="Chromodomain_CS"/>
</dbReference>
<dbReference type="GO" id="GO:0044027">
    <property type="term" value="P:negative regulation of gene expression via chromosomal CpG island methylation"/>
    <property type="evidence" value="ECO:0007669"/>
    <property type="project" value="TreeGrafter"/>
</dbReference>
<feature type="region of interest" description="Disordered" evidence="10">
    <location>
        <begin position="1"/>
        <end position="104"/>
    </location>
</feature>
<evidence type="ECO:0000256" key="5">
    <source>
        <dbReference type="ARBA" id="ARBA00022691"/>
    </source>
</evidence>
<gene>
    <name evidence="13" type="ORF">SI8410_04005603</name>
</gene>
<proteinExistence type="inferred from homology"/>
<dbReference type="PANTHER" id="PTHR10629">
    <property type="entry name" value="CYTOSINE-SPECIFIC METHYLTRANSFERASE"/>
    <property type="match status" value="1"/>
</dbReference>
<protein>
    <recommendedName>
        <fullName evidence="2">DNA (cytosine-5-)-methyltransferase</fullName>
        <ecNumber evidence="2">2.1.1.37</ecNumber>
    </recommendedName>
</protein>
<comment type="subcellular location">
    <subcellularLocation>
        <location evidence="1">Nucleus</location>
    </subcellularLocation>
</comment>
<feature type="region of interest" description="Disordered" evidence="10">
    <location>
        <begin position="128"/>
        <end position="153"/>
    </location>
</feature>
<dbReference type="OrthoDB" id="5376140at2759"/>
<dbReference type="GO" id="GO:0032259">
    <property type="term" value="P:methylation"/>
    <property type="evidence" value="ECO:0007669"/>
    <property type="project" value="UniProtKB-KW"/>
</dbReference>
<dbReference type="InterPro" id="IPR001025">
    <property type="entry name" value="BAH_dom"/>
</dbReference>
<organism evidence="13 14">
    <name type="scientific">Spirodela intermedia</name>
    <name type="common">Intermediate duckweed</name>
    <dbReference type="NCBI Taxonomy" id="51605"/>
    <lineage>
        <taxon>Eukaryota</taxon>
        <taxon>Viridiplantae</taxon>
        <taxon>Streptophyta</taxon>
        <taxon>Embryophyta</taxon>
        <taxon>Tracheophyta</taxon>
        <taxon>Spermatophyta</taxon>
        <taxon>Magnoliopsida</taxon>
        <taxon>Liliopsida</taxon>
        <taxon>Araceae</taxon>
        <taxon>Lemnoideae</taxon>
        <taxon>Spirodela</taxon>
    </lineage>
</organism>
<keyword evidence="5 9" id="KW-0949">S-adenosyl-L-methionine</keyword>
<dbReference type="Proteomes" id="UP000663760">
    <property type="component" value="Chromosome 4"/>
</dbReference>
<dbReference type="PROSITE" id="PS51038">
    <property type="entry name" value="BAH"/>
    <property type="match status" value="1"/>
</dbReference>
<reference evidence="13" key="1">
    <citation type="submission" date="2020-02" db="EMBL/GenBank/DDBJ databases">
        <authorList>
            <person name="Scholz U."/>
            <person name="Mascher M."/>
            <person name="Fiebig A."/>
        </authorList>
    </citation>
    <scope>NUCLEOTIDE SEQUENCE</scope>
</reference>
<evidence type="ECO:0000256" key="6">
    <source>
        <dbReference type="ARBA" id="ARBA00023125"/>
    </source>
</evidence>
<feature type="domain" description="Chromo" evidence="11">
    <location>
        <begin position="497"/>
        <end position="553"/>
    </location>
</feature>
<dbReference type="Pfam" id="PF00385">
    <property type="entry name" value="Chromo"/>
    <property type="match status" value="1"/>
</dbReference>
<evidence type="ECO:0000259" key="11">
    <source>
        <dbReference type="PROSITE" id="PS50013"/>
    </source>
</evidence>
<dbReference type="GO" id="GO:0003886">
    <property type="term" value="F:DNA (cytosine-5-)-methyltransferase activity"/>
    <property type="evidence" value="ECO:0007669"/>
    <property type="project" value="UniProtKB-EC"/>
</dbReference>
<dbReference type="InterPro" id="IPR043151">
    <property type="entry name" value="BAH_sf"/>
</dbReference>
<feature type="compositionally biased region" description="Low complexity" evidence="10">
    <location>
        <begin position="70"/>
        <end position="79"/>
    </location>
</feature>
<name>A0A7I8KBT2_SPIIN</name>
<dbReference type="Pfam" id="PF00145">
    <property type="entry name" value="DNA_methylase"/>
    <property type="match status" value="1"/>
</dbReference>
<dbReference type="Gene3D" id="3.40.50.150">
    <property type="entry name" value="Vaccinia Virus protein VP39"/>
    <property type="match status" value="2"/>
</dbReference>
<evidence type="ECO:0000256" key="3">
    <source>
        <dbReference type="ARBA" id="ARBA00022603"/>
    </source>
</evidence>
<comment type="similarity">
    <text evidence="9">Belongs to the class I-like SAM-binding methyltransferase superfamily. C5-methyltransferase family.</text>
</comment>
<dbReference type="CDD" id="cd18635">
    <property type="entry name" value="CD_CMT3_like"/>
    <property type="match status" value="1"/>
</dbReference>
<evidence type="ECO:0000256" key="8">
    <source>
        <dbReference type="ARBA" id="ARBA00047422"/>
    </source>
</evidence>
<evidence type="ECO:0000256" key="10">
    <source>
        <dbReference type="SAM" id="MobiDB-lite"/>
    </source>
</evidence>
<dbReference type="PANTHER" id="PTHR10629:SF50">
    <property type="entry name" value="DNA (CYTOSINE-5)-METHYLTRANSFERASE CMT3"/>
    <property type="match status" value="1"/>
</dbReference>
<evidence type="ECO:0000256" key="4">
    <source>
        <dbReference type="ARBA" id="ARBA00022679"/>
    </source>
</evidence>
<dbReference type="PROSITE" id="PS00598">
    <property type="entry name" value="CHROMO_1"/>
    <property type="match status" value="1"/>
</dbReference>
<dbReference type="SMART" id="SM00298">
    <property type="entry name" value="CHROMO"/>
    <property type="match status" value="1"/>
</dbReference>
<keyword evidence="3 9" id="KW-0489">Methyltransferase</keyword>
<evidence type="ECO:0000256" key="1">
    <source>
        <dbReference type="ARBA" id="ARBA00004123"/>
    </source>
</evidence>
<dbReference type="InterPro" id="IPR018117">
    <property type="entry name" value="C5_DNA_meth_AS"/>
</dbReference>
<evidence type="ECO:0000256" key="9">
    <source>
        <dbReference type="PROSITE-ProRule" id="PRU01016"/>
    </source>
</evidence>
<dbReference type="SMART" id="SM00439">
    <property type="entry name" value="BAH"/>
    <property type="match status" value="1"/>
</dbReference>
<evidence type="ECO:0000259" key="12">
    <source>
        <dbReference type="PROSITE" id="PS51038"/>
    </source>
</evidence>
<feature type="domain" description="BAH" evidence="12">
    <location>
        <begin position="226"/>
        <end position="345"/>
    </location>
</feature>
<dbReference type="InterPro" id="IPR001525">
    <property type="entry name" value="C5_MeTfrase"/>
</dbReference>
<comment type="catalytic activity">
    <reaction evidence="8">
        <text>a 2'-deoxycytidine in DNA + S-adenosyl-L-methionine = a 5-methyl-2'-deoxycytidine in DNA + S-adenosyl-L-homocysteine + H(+)</text>
        <dbReference type="Rhea" id="RHEA:13681"/>
        <dbReference type="Rhea" id="RHEA-COMP:11369"/>
        <dbReference type="Rhea" id="RHEA-COMP:11370"/>
        <dbReference type="ChEBI" id="CHEBI:15378"/>
        <dbReference type="ChEBI" id="CHEBI:57856"/>
        <dbReference type="ChEBI" id="CHEBI:59789"/>
        <dbReference type="ChEBI" id="CHEBI:85452"/>
        <dbReference type="ChEBI" id="CHEBI:85454"/>
        <dbReference type="EC" id="2.1.1.37"/>
    </reaction>
</comment>
<evidence type="ECO:0000256" key="2">
    <source>
        <dbReference type="ARBA" id="ARBA00011975"/>
    </source>
</evidence>
<dbReference type="GO" id="GO:0003677">
    <property type="term" value="F:DNA binding"/>
    <property type="evidence" value="ECO:0007669"/>
    <property type="project" value="UniProtKB-KW"/>
</dbReference>
<evidence type="ECO:0000313" key="13">
    <source>
        <dbReference type="EMBL" id="CAA7394942.1"/>
    </source>
</evidence>
<dbReference type="FunFam" id="3.90.120.10:FF:000003">
    <property type="entry name" value="DNA (cytosine-5)-methyltransferase 1"/>
    <property type="match status" value="1"/>
</dbReference>
<dbReference type="EC" id="2.1.1.37" evidence="2"/>
<dbReference type="InterPro" id="IPR000953">
    <property type="entry name" value="Chromo/chromo_shadow_dom"/>
</dbReference>
<dbReference type="InterPro" id="IPR023780">
    <property type="entry name" value="Chromo_domain"/>
</dbReference>
<keyword evidence="4 9" id="KW-0808">Transferase</keyword>
<accession>A0A7I8KBT2</accession>
<dbReference type="PROSITE" id="PS51679">
    <property type="entry name" value="SAM_MT_C5"/>
    <property type="match status" value="1"/>
</dbReference>
<dbReference type="Gene3D" id="2.30.30.490">
    <property type="match status" value="1"/>
</dbReference>
<dbReference type="GO" id="GO:0005634">
    <property type="term" value="C:nucleus"/>
    <property type="evidence" value="ECO:0007669"/>
    <property type="project" value="UniProtKB-SubCell"/>
</dbReference>
<dbReference type="SUPFAM" id="SSF53335">
    <property type="entry name" value="S-adenosyl-L-methionine-dependent methyltransferases"/>
    <property type="match status" value="1"/>
</dbReference>
<dbReference type="PROSITE" id="PS50013">
    <property type="entry name" value="CHROMO_2"/>
    <property type="match status" value="1"/>
</dbReference>
<dbReference type="InterPro" id="IPR029063">
    <property type="entry name" value="SAM-dependent_MTases_sf"/>
</dbReference>
<keyword evidence="7" id="KW-0539">Nucleus</keyword>
<keyword evidence="14" id="KW-1185">Reference proteome</keyword>
<keyword evidence="6" id="KW-0238">DNA-binding</keyword>
<dbReference type="SUPFAM" id="SSF54160">
    <property type="entry name" value="Chromo domain-like"/>
    <property type="match status" value="1"/>
</dbReference>
<dbReference type="GO" id="GO:0003682">
    <property type="term" value="F:chromatin binding"/>
    <property type="evidence" value="ECO:0007669"/>
    <property type="project" value="InterPro"/>
</dbReference>
<dbReference type="EMBL" id="LR746267">
    <property type="protein sequence ID" value="CAA7394942.1"/>
    <property type="molecule type" value="Genomic_DNA"/>
</dbReference>
<dbReference type="PRINTS" id="PR00105">
    <property type="entry name" value="C5METTRFRASE"/>
</dbReference>
<dbReference type="InterPro" id="IPR050390">
    <property type="entry name" value="C5-Methyltransferase"/>
</dbReference>
<evidence type="ECO:0000313" key="14">
    <source>
        <dbReference type="Proteomes" id="UP000663760"/>
    </source>
</evidence>
<dbReference type="AlphaFoldDB" id="A0A7I8KBT2"/>
<sequence>MEPEAPATARRWPQRRSSSSTKPNDGGDGGARATAPAVGCVREREASTPEEAEGRAAAVGNGGGGRGNKRAANAVARKNSSSMTKRRKVESSAEGSPEEEMAVVDEEVVEEADEDVEEPKALTKKVAGNCGARSKPGRKAMREDSDEEQDGVWGFIGQPFSREEAGRRWPHRYKVPRYFPAHLFIVMPGIQTEGWTLGQCVSVSEIAEEEEVKAKCHYRKARVDHCTYELHDHVYVQAGEGEPHYIGRIVEFFESMDKKYYFTSQWFFRAEDTVLKDHGRAHDERRVFLSEEKNDNILDCIISKVKIIRVAPNFDLEVKKRNILPYDFYYDMAYNPSYATFANFPAGEGTGGSETASSTLSLEEDSSSHLKYKSESCSARDTGLKATASLLDLYSGCGAMSTGLCFGAQLSGMNLETRWAVDFNEYACESLKLNHPNVEVRNEKAEDFLALLREWETLCRKFSLIGCDNSSSDERESCVEDEDYYEEEGTSISCGEYEVGRIVGICYGDPSNIGKVGLKFKVRWKGYGPTEDTWEPTDHLGKCNERIEDFVKRGYKSHILPLPGQVDVVCGGPPCQGISGFNRFRNYSAPLNDPKNLQMQIFMEIVNYLKPKYVLMENVVDILKFAGGYLAKYAVSRLVSMSYQARLGMMAAGCYGLPQFRMRVFLWGARPSESLPQFPLPTHNVIVRGNIPNEFEQCVVAYDEDQPRDLDDALVLKDAISDLPLVRNDEKRDEMSYGRPPKTGFQQFIRATQSEMGGSSNKDQCLSQHNKLYDHRPLKLNQDDYERVCQIPKKKGANFRNLPGVRVRDDNTVEWDPNTERVYLASGKPLVPDYAMSFIKGKSCKPFARLWWDETVPTVVTRAEPHNQAILHPEQDRVLTIRENARLQGFPDYYRLCGPIKERYIQVGNAVAIPVARALGYVLGLAYQGLCGDNYVLELPHKFPQLDGLSSVNISETENDVIDN</sequence>
<feature type="active site" evidence="9">
    <location>
        <position position="575"/>
    </location>
</feature>
<evidence type="ECO:0000256" key="7">
    <source>
        <dbReference type="ARBA" id="ARBA00023242"/>
    </source>
</evidence>
<dbReference type="PROSITE" id="PS00094">
    <property type="entry name" value="C5_MTASE_1"/>
    <property type="match status" value="1"/>
</dbReference>
<dbReference type="Gene3D" id="3.90.120.10">
    <property type="entry name" value="DNA Methylase, subunit A, domain 2"/>
    <property type="match status" value="1"/>
</dbReference>